<evidence type="ECO:0000259" key="2">
    <source>
        <dbReference type="Pfam" id="PF07589"/>
    </source>
</evidence>
<name>A0A6N9HNV8_9BURK</name>
<keyword evidence="1" id="KW-0732">Signal</keyword>
<dbReference type="Proteomes" id="UP000448575">
    <property type="component" value="Unassembled WGS sequence"/>
</dbReference>
<evidence type="ECO:0000313" key="3">
    <source>
        <dbReference type="EMBL" id="MYN05210.1"/>
    </source>
</evidence>
<dbReference type="InterPro" id="IPR013424">
    <property type="entry name" value="Ice-binding_C"/>
</dbReference>
<dbReference type="EMBL" id="WWCJ01000026">
    <property type="protein sequence ID" value="MYN05210.1"/>
    <property type="molecule type" value="Genomic_DNA"/>
</dbReference>
<feature type="domain" description="Ice-binding protein C-terminal" evidence="2">
    <location>
        <begin position="267"/>
        <end position="289"/>
    </location>
</feature>
<feature type="chain" id="PRO_5027093912" evidence="1">
    <location>
        <begin position="26"/>
        <end position="291"/>
    </location>
</feature>
<protein>
    <submittedName>
        <fullName evidence="3">Flocculation-associated PEP-CTERM protein PepA</fullName>
    </submittedName>
</protein>
<accession>A0A6N9HNV8</accession>
<feature type="signal peptide" evidence="1">
    <location>
        <begin position="1"/>
        <end position="25"/>
    </location>
</feature>
<gene>
    <name evidence="3" type="primary">pepA</name>
    <name evidence="3" type="ORF">GTP41_24245</name>
</gene>
<dbReference type="Pfam" id="PF07589">
    <property type="entry name" value="PEP-CTERM"/>
    <property type="match status" value="1"/>
</dbReference>
<proteinExistence type="predicted"/>
<evidence type="ECO:0000256" key="1">
    <source>
        <dbReference type="SAM" id="SignalP"/>
    </source>
</evidence>
<dbReference type="NCBIfam" id="TIGR02595">
    <property type="entry name" value="PEP_CTERM"/>
    <property type="match status" value="1"/>
</dbReference>
<keyword evidence="4" id="KW-1185">Reference proteome</keyword>
<comment type="caution">
    <text evidence="3">The sequence shown here is derived from an EMBL/GenBank/DDBJ whole genome shotgun (WGS) entry which is preliminary data.</text>
</comment>
<reference evidence="3 4" key="1">
    <citation type="submission" date="2019-12" db="EMBL/GenBank/DDBJ databases">
        <title>Novel species isolated from a subtropical stream in China.</title>
        <authorList>
            <person name="Lu H."/>
        </authorList>
    </citation>
    <scope>NUCLEOTIDE SEQUENCE [LARGE SCALE GENOMIC DNA]</scope>
    <source>
        <strain evidence="3 4">DS3</strain>
    </source>
</reference>
<dbReference type="AlphaFoldDB" id="A0A6N9HNV8"/>
<sequence length="291" mass="30271">MNIFRKLLPLATAAGLLFAASAAQADVITPFTIKDGTNVLATNVNVLDWNQNGSGLAKGIGPYGAPLSVGQSFQFLYQANLVATDVDIDGLDTSSNGVANPSAQFEFTIAAKMTEVVSSVVGNTANFVLGGSPATNKVAIYFDTARNANTATGTGFDDGIMVALLTIDSNTSVFQLLSGTNGQGSARLHAGLLAPGDFIDVNYLEGISSLLFGIDFESSLNFPANTSTTTGFHRDSSSNNGDPFGTSLVAENDILFKVDGSNRFTRVPEPGTMVLMGLGLLGLAGLRRRKA</sequence>
<evidence type="ECO:0000313" key="4">
    <source>
        <dbReference type="Proteomes" id="UP000448575"/>
    </source>
</evidence>
<dbReference type="RefSeq" id="WP_161028157.1">
    <property type="nucleotide sequence ID" value="NZ_WWCJ01000026.1"/>
</dbReference>
<organism evidence="3 4">
    <name type="scientific">Pseudoduganella guangdongensis</name>
    <dbReference type="NCBI Taxonomy" id="2692179"/>
    <lineage>
        <taxon>Bacteria</taxon>
        <taxon>Pseudomonadati</taxon>
        <taxon>Pseudomonadota</taxon>
        <taxon>Betaproteobacteria</taxon>
        <taxon>Burkholderiales</taxon>
        <taxon>Oxalobacteraceae</taxon>
        <taxon>Telluria group</taxon>
        <taxon>Pseudoduganella</taxon>
    </lineage>
</organism>
<dbReference type="NCBIfam" id="NF033554">
    <property type="entry name" value="floc_PepA"/>
    <property type="match status" value="1"/>
</dbReference>